<name>A0A822YF07_NELNU</name>
<evidence type="ECO:0000256" key="5">
    <source>
        <dbReference type="ARBA" id="ARBA00022692"/>
    </source>
</evidence>
<protein>
    <recommendedName>
        <fullName evidence="16">Cytochrome P450 71A1-like</fullName>
    </recommendedName>
</protein>
<dbReference type="PRINTS" id="PR00463">
    <property type="entry name" value="EP450I"/>
</dbReference>
<evidence type="ECO:0000256" key="9">
    <source>
        <dbReference type="ARBA" id="ARBA00023004"/>
    </source>
</evidence>
<dbReference type="PANTHER" id="PTHR47956:SF4">
    <property type="entry name" value="CYTOCHROME P450 71A21-RELATED"/>
    <property type="match status" value="1"/>
</dbReference>
<dbReference type="SUPFAM" id="SSF48264">
    <property type="entry name" value="Cytochrome P450"/>
    <property type="match status" value="1"/>
</dbReference>
<evidence type="ECO:0000256" key="10">
    <source>
        <dbReference type="ARBA" id="ARBA00023033"/>
    </source>
</evidence>
<evidence type="ECO:0000256" key="12">
    <source>
        <dbReference type="PIRSR" id="PIRSR602401-1"/>
    </source>
</evidence>
<evidence type="ECO:0000256" key="4">
    <source>
        <dbReference type="ARBA" id="ARBA00022617"/>
    </source>
</evidence>
<evidence type="ECO:0000256" key="8">
    <source>
        <dbReference type="ARBA" id="ARBA00023002"/>
    </source>
</evidence>
<comment type="similarity">
    <text evidence="3 13">Belongs to the cytochrome P450 family.</text>
</comment>
<dbReference type="GO" id="GO:0005506">
    <property type="term" value="F:iron ion binding"/>
    <property type="evidence" value="ECO:0007669"/>
    <property type="project" value="InterPro"/>
</dbReference>
<reference evidence="14 15" key="1">
    <citation type="journal article" date="2020" name="Mol. Biol. Evol.">
        <title>Distinct Expression and Methylation Patterns for Genes with Different Fates following a Single Whole-Genome Duplication in Flowering Plants.</title>
        <authorList>
            <person name="Shi T."/>
            <person name="Rahmani R.S."/>
            <person name="Gugger P.F."/>
            <person name="Wang M."/>
            <person name="Li H."/>
            <person name="Zhang Y."/>
            <person name="Li Z."/>
            <person name="Wang Q."/>
            <person name="Van de Peer Y."/>
            <person name="Marchal K."/>
            <person name="Chen J."/>
        </authorList>
    </citation>
    <scope>NUCLEOTIDE SEQUENCE [LARGE SCALE GENOMIC DNA]</scope>
    <source>
        <tissue evidence="14">Leaf</tissue>
    </source>
</reference>
<keyword evidence="7" id="KW-1133">Transmembrane helix</keyword>
<keyword evidence="15" id="KW-1185">Reference proteome</keyword>
<evidence type="ECO:0000256" key="13">
    <source>
        <dbReference type="RuleBase" id="RU000461"/>
    </source>
</evidence>
<dbReference type="PROSITE" id="PS00086">
    <property type="entry name" value="CYTOCHROME_P450"/>
    <property type="match status" value="1"/>
</dbReference>
<evidence type="ECO:0000256" key="2">
    <source>
        <dbReference type="ARBA" id="ARBA00004167"/>
    </source>
</evidence>
<dbReference type="GO" id="GO:0004497">
    <property type="term" value="F:monooxygenase activity"/>
    <property type="evidence" value="ECO:0007669"/>
    <property type="project" value="UniProtKB-KW"/>
</dbReference>
<dbReference type="PANTHER" id="PTHR47956">
    <property type="entry name" value="CYTOCHROME P450 71B11-RELATED"/>
    <property type="match status" value="1"/>
</dbReference>
<keyword evidence="11" id="KW-0472">Membrane</keyword>
<dbReference type="InterPro" id="IPR002401">
    <property type="entry name" value="Cyt_P450_E_grp-I"/>
</dbReference>
<dbReference type="GO" id="GO:0016020">
    <property type="term" value="C:membrane"/>
    <property type="evidence" value="ECO:0007669"/>
    <property type="project" value="UniProtKB-SubCell"/>
</dbReference>
<dbReference type="InterPro" id="IPR017972">
    <property type="entry name" value="Cyt_P450_CS"/>
</dbReference>
<comment type="subcellular location">
    <subcellularLocation>
        <location evidence="2">Membrane</location>
        <topology evidence="2">Single-pass membrane protein</topology>
    </subcellularLocation>
</comment>
<keyword evidence="10 13" id="KW-0503">Monooxygenase</keyword>
<accession>A0A822YF07</accession>
<dbReference type="FunFam" id="1.10.630.10:FF:000126">
    <property type="entry name" value="Predicted protein"/>
    <property type="match status" value="1"/>
</dbReference>
<keyword evidence="6 12" id="KW-0479">Metal-binding</keyword>
<keyword evidence="9 12" id="KW-0408">Iron</keyword>
<sequence length="218" mass="24627">MAALVFLLRETASKLSYCAGTDTTHTAMEWAMAELLRHPKVMKELQEEVRNVSSGKPYITEKEVEKMQYLKLVIKETLRLHPPIPLLVPRESTQDVKIEGYNIPAKTMVIINAWAIGRDPASWEEPEKFQPKRFLITSAGNNLIDFKGNDFQLIPFGAGRRGCPGTQFAITVNELVLANLLYKFDWKLQGGEDLDMTESTGDTVRKKHPLVAIATPHY</sequence>
<keyword evidence="8 13" id="KW-0560">Oxidoreductase</keyword>
<dbReference type="Gene3D" id="1.10.630.10">
    <property type="entry name" value="Cytochrome P450"/>
    <property type="match status" value="1"/>
</dbReference>
<dbReference type="InterPro" id="IPR001128">
    <property type="entry name" value="Cyt_P450"/>
</dbReference>
<evidence type="ECO:0000256" key="6">
    <source>
        <dbReference type="ARBA" id="ARBA00022723"/>
    </source>
</evidence>
<evidence type="ECO:0000256" key="11">
    <source>
        <dbReference type="ARBA" id="ARBA00023136"/>
    </source>
</evidence>
<dbReference type="Pfam" id="PF00067">
    <property type="entry name" value="p450"/>
    <property type="match status" value="1"/>
</dbReference>
<proteinExistence type="inferred from homology"/>
<dbReference type="Proteomes" id="UP000607653">
    <property type="component" value="Unassembled WGS sequence"/>
</dbReference>
<evidence type="ECO:0000256" key="7">
    <source>
        <dbReference type="ARBA" id="ARBA00022989"/>
    </source>
</evidence>
<dbReference type="AlphaFoldDB" id="A0A822YF07"/>
<comment type="cofactor">
    <cofactor evidence="1 12">
        <name>heme</name>
        <dbReference type="ChEBI" id="CHEBI:30413"/>
    </cofactor>
</comment>
<comment type="caution">
    <text evidence="14">The sequence shown here is derived from an EMBL/GenBank/DDBJ whole genome shotgun (WGS) entry which is preliminary data.</text>
</comment>
<evidence type="ECO:0000256" key="3">
    <source>
        <dbReference type="ARBA" id="ARBA00010617"/>
    </source>
</evidence>
<keyword evidence="5" id="KW-0812">Transmembrane</keyword>
<feature type="binding site" description="axial binding residue" evidence="12">
    <location>
        <position position="163"/>
    </location>
    <ligand>
        <name>heme</name>
        <dbReference type="ChEBI" id="CHEBI:30413"/>
    </ligand>
    <ligandPart>
        <name>Fe</name>
        <dbReference type="ChEBI" id="CHEBI:18248"/>
    </ligandPart>
</feature>
<organism evidence="14 15">
    <name type="scientific">Nelumbo nucifera</name>
    <name type="common">Sacred lotus</name>
    <dbReference type="NCBI Taxonomy" id="4432"/>
    <lineage>
        <taxon>Eukaryota</taxon>
        <taxon>Viridiplantae</taxon>
        <taxon>Streptophyta</taxon>
        <taxon>Embryophyta</taxon>
        <taxon>Tracheophyta</taxon>
        <taxon>Spermatophyta</taxon>
        <taxon>Magnoliopsida</taxon>
        <taxon>Proteales</taxon>
        <taxon>Nelumbonaceae</taxon>
        <taxon>Nelumbo</taxon>
    </lineage>
</organism>
<evidence type="ECO:0000313" key="14">
    <source>
        <dbReference type="EMBL" id="DAD30071.1"/>
    </source>
</evidence>
<dbReference type="InterPro" id="IPR050193">
    <property type="entry name" value="Cytochrome_P450_71"/>
</dbReference>
<dbReference type="PRINTS" id="PR00385">
    <property type="entry name" value="P450"/>
</dbReference>
<dbReference type="GO" id="GO:0020037">
    <property type="term" value="F:heme binding"/>
    <property type="evidence" value="ECO:0007669"/>
    <property type="project" value="InterPro"/>
</dbReference>
<dbReference type="InterPro" id="IPR036396">
    <property type="entry name" value="Cyt_P450_sf"/>
</dbReference>
<dbReference type="GO" id="GO:0016705">
    <property type="term" value="F:oxidoreductase activity, acting on paired donors, with incorporation or reduction of molecular oxygen"/>
    <property type="evidence" value="ECO:0007669"/>
    <property type="project" value="InterPro"/>
</dbReference>
<evidence type="ECO:0008006" key="16">
    <source>
        <dbReference type="Google" id="ProtNLM"/>
    </source>
</evidence>
<dbReference type="EMBL" id="DUZY01000002">
    <property type="protein sequence ID" value="DAD30071.1"/>
    <property type="molecule type" value="Genomic_DNA"/>
</dbReference>
<gene>
    <name evidence="14" type="ORF">HUJ06_031539</name>
</gene>
<keyword evidence="4 12" id="KW-0349">Heme</keyword>
<evidence type="ECO:0000313" key="15">
    <source>
        <dbReference type="Proteomes" id="UP000607653"/>
    </source>
</evidence>
<evidence type="ECO:0000256" key="1">
    <source>
        <dbReference type="ARBA" id="ARBA00001971"/>
    </source>
</evidence>